<dbReference type="FunFam" id="3.40.50.300:FF:000720">
    <property type="entry name" value="Guanine nucleotide-binding protein G(k) subunit alpha"/>
    <property type="match status" value="1"/>
</dbReference>
<dbReference type="SUPFAM" id="SSF52540">
    <property type="entry name" value="P-loop containing nucleoside triphosphate hydrolases"/>
    <property type="match status" value="1"/>
</dbReference>
<dbReference type="Pfam" id="PF00503">
    <property type="entry name" value="G-alpha"/>
    <property type="match status" value="2"/>
</dbReference>
<dbReference type="GO" id="GO:0005737">
    <property type="term" value="C:cytoplasm"/>
    <property type="evidence" value="ECO:0007669"/>
    <property type="project" value="TreeGrafter"/>
</dbReference>
<dbReference type="InterPro" id="IPR001019">
    <property type="entry name" value="Gprotein_alpha_su"/>
</dbReference>
<dbReference type="GO" id="GO:0005525">
    <property type="term" value="F:GTP binding"/>
    <property type="evidence" value="ECO:0007669"/>
    <property type="project" value="UniProtKB-KW"/>
</dbReference>
<feature type="region of interest" description="Disordered" evidence="5">
    <location>
        <begin position="158"/>
        <end position="201"/>
    </location>
</feature>
<feature type="compositionally biased region" description="Low complexity" evidence="5">
    <location>
        <begin position="175"/>
        <end position="191"/>
    </location>
</feature>
<feature type="region of interest" description="Disordered" evidence="5">
    <location>
        <begin position="108"/>
        <end position="144"/>
    </location>
</feature>
<dbReference type="PRINTS" id="PR00318">
    <property type="entry name" value="GPROTEINA"/>
</dbReference>
<dbReference type="GO" id="GO:0003924">
    <property type="term" value="F:GTPase activity"/>
    <property type="evidence" value="ECO:0007669"/>
    <property type="project" value="InterPro"/>
</dbReference>
<dbReference type="SUPFAM" id="SSF47895">
    <property type="entry name" value="Transducin (alpha subunit), insertion domain"/>
    <property type="match status" value="1"/>
</dbReference>
<gene>
    <name evidence="6" type="ORF">RJ641_015068</name>
</gene>
<keyword evidence="2 4" id="KW-0342">GTP-binding</keyword>
<organism evidence="6 7">
    <name type="scientific">Dillenia turbinata</name>
    <dbReference type="NCBI Taxonomy" id="194707"/>
    <lineage>
        <taxon>Eukaryota</taxon>
        <taxon>Viridiplantae</taxon>
        <taxon>Streptophyta</taxon>
        <taxon>Embryophyta</taxon>
        <taxon>Tracheophyta</taxon>
        <taxon>Spermatophyta</taxon>
        <taxon>Magnoliopsida</taxon>
        <taxon>eudicotyledons</taxon>
        <taxon>Gunneridae</taxon>
        <taxon>Pentapetalae</taxon>
        <taxon>Dilleniales</taxon>
        <taxon>Dilleniaceae</taxon>
        <taxon>Dillenia</taxon>
    </lineage>
</organism>
<reference evidence="6 7" key="1">
    <citation type="submission" date="2023-12" db="EMBL/GenBank/DDBJ databases">
        <title>A high-quality genome assembly for Dillenia turbinata (Dilleniales).</title>
        <authorList>
            <person name="Chanderbali A."/>
        </authorList>
    </citation>
    <scope>NUCLEOTIDE SEQUENCE [LARGE SCALE GENOMIC DNA]</scope>
    <source>
        <strain evidence="6">LSX21</strain>
        <tissue evidence="6">Leaf</tissue>
    </source>
</reference>
<evidence type="ECO:0000256" key="2">
    <source>
        <dbReference type="ARBA" id="ARBA00023134"/>
    </source>
</evidence>
<dbReference type="CDD" id="cd00066">
    <property type="entry name" value="G-alpha"/>
    <property type="match status" value="1"/>
</dbReference>
<dbReference type="InterPro" id="IPR011025">
    <property type="entry name" value="GproteinA_insert"/>
</dbReference>
<evidence type="ECO:0000313" key="6">
    <source>
        <dbReference type="EMBL" id="KAK6921390.1"/>
    </source>
</evidence>
<feature type="binding site" evidence="4">
    <location>
        <begin position="827"/>
        <end position="830"/>
    </location>
    <ligand>
        <name>GTP</name>
        <dbReference type="ChEBI" id="CHEBI:37565"/>
    </ligand>
</feature>
<dbReference type="PANTHER" id="PTHR10218">
    <property type="entry name" value="GTP-BINDING PROTEIN ALPHA SUBUNIT"/>
    <property type="match status" value="1"/>
</dbReference>
<name>A0AAN8Z399_9MAGN</name>
<dbReference type="Proteomes" id="UP001370490">
    <property type="component" value="Unassembled WGS sequence"/>
</dbReference>
<dbReference type="Gene3D" id="3.40.50.300">
    <property type="entry name" value="P-loop containing nucleotide triphosphate hydrolases"/>
    <property type="match status" value="1"/>
</dbReference>
<protein>
    <submittedName>
        <fullName evidence="6">Guanine nucleotide binding protein (G-protein), alpha subunit</fullName>
    </submittedName>
</protein>
<dbReference type="InterPro" id="IPR027417">
    <property type="entry name" value="P-loop_NTPase"/>
</dbReference>
<dbReference type="GO" id="GO:0031683">
    <property type="term" value="F:G-protein beta/gamma-subunit complex binding"/>
    <property type="evidence" value="ECO:0007669"/>
    <property type="project" value="InterPro"/>
</dbReference>
<proteinExistence type="predicted"/>
<evidence type="ECO:0000256" key="3">
    <source>
        <dbReference type="ARBA" id="ARBA00023224"/>
    </source>
</evidence>
<dbReference type="GO" id="GO:0005834">
    <property type="term" value="C:heterotrimeric G-protein complex"/>
    <property type="evidence" value="ECO:0007669"/>
    <property type="project" value="TreeGrafter"/>
</dbReference>
<dbReference type="GO" id="GO:0001664">
    <property type="term" value="F:G protein-coupled receptor binding"/>
    <property type="evidence" value="ECO:0007669"/>
    <property type="project" value="TreeGrafter"/>
</dbReference>
<feature type="binding site" evidence="4">
    <location>
        <position position="893"/>
    </location>
    <ligand>
        <name>GTP</name>
        <dbReference type="ChEBI" id="CHEBI:37565"/>
    </ligand>
</feature>
<evidence type="ECO:0000313" key="7">
    <source>
        <dbReference type="Proteomes" id="UP001370490"/>
    </source>
</evidence>
<keyword evidence="3" id="KW-0807">Transducer</keyword>
<keyword evidence="1 4" id="KW-0547">Nucleotide-binding</keyword>
<comment type="caution">
    <text evidence="6">The sequence shown here is derived from an EMBL/GenBank/DDBJ whole genome shotgun (WGS) entry which is preliminary data.</text>
</comment>
<dbReference type="Gene3D" id="1.10.400.10">
    <property type="entry name" value="GI Alpha 1, domain 2-like"/>
    <property type="match status" value="1"/>
</dbReference>
<sequence>MSSDAEAEKTWEEVLRRMLPAGAPLPDEDHLDYSIAIEYDGPPIPYGLPKIEPIDLESASIRTTSIVSASDANAVIPVISPISKVSRFSRMRNGSELWSSSVESRRSSSVSRAQFESANGETVDKVGGSSLAPSSSVSSMKPPNLIGGRRAAVVTFNTPRDSENDEEEDVNGFCSSPRSSAADPAASPMASRGRAKGLGKRGVCSRCGKGNRLKDREACIVCDARYCSNCILKAMGSMPEGRKCLGCIGQPIDESKRSSLGKSSRILSRVCSPLEIRQIMKAEKECSANQLRPEQLVVNGRQLWQEELAEVLGCAMPPQKLKPGKYWYDKDSGLWGKVKSDVFLTVEEGEKPDRIISSKLNVGGKLRQDASNGNTKVYINGREITKIERRVLKLAKVQCPRDTHFWLYEDGSYEEEGQNNIKGNIWGKASTRFISSLFSLPVPPGNSYGPKEDPTTFSGRSVPEYLEQGRVQKLMLFGLEGSGTSTIFKQAKFLYGNKFTPEELQDIKLMIQSNLYKYLSVLLEGRERFEEEALMEKQSAAVDAGDSATGEKGPGESKQSIYTINPRLKHFSDWLLQIMATGDLDAFFPAATREYARVVDEVWKDPAIQETCKRRAELHSLPDVAKYFLDRVLHLCWISSVSVILHLVGDRTQVALNCSLEIKAYEAWTRNEGDQSDMPPRLPYSLFFTKSAQAVEISSNEYEPSEKDILYAEGVTPSNGITCLEFSFDDRSPMSEIYNENFDCPPPLAKYQLIHINSKGLHDGCKWLQMFEDVRGVIFVVALSDYDQMWSEDTRPLQNKMLASRELFESLVRHPCFRDVPFVLLLNKYDAFEDKINKVPLAVCEWFTEFSPLKPHHNTQTLANQAYYFVAVKFKELYASITSRKLFVWQTRARERSSVDEAFRYIREVLKWDEEKDDNMYGIAGDDSFYSTEMSSSPYIRQE</sequence>
<dbReference type="GO" id="GO:0007188">
    <property type="term" value="P:adenylate cyclase-modulating G protein-coupled receptor signaling pathway"/>
    <property type="evidence" value="ECO:0007669"/>
    <property type="project" value="TreeGrafter"/>
</dbReference>
<accession>A0AAN8Z399</accession>
<keyword evidence="7" id="KW-1185">Reference proteome</keyword>
<dbReference type="PANTHER" id="PTHR10218:SF317">
    <property type="entry name" value="EXTRA-LARGE GUANINE NUCLEOTIDE-BINDING PROTEIN 3-LIKE"/>
    <property type="match status" value="1"/>
</dbReference>
<dbReference type="PROSITE" id="PS51882">
    <property type="entry name" value="G_ALPHA"/>
    <property type="match status" value="1"/>
</dbReference>
<dbReference type="SMART" id="SM00275">
    <property type="entry name" value="G_alpha"/>
    <property type="match status" value="1"/>
</dbReference>
<dbReference type="AlphaFoldDB" id="A0AAN8Z399"/>
<evidence type="ECO:0000256" key="5">
    <source>
        <dbReference type="SAM" id="MobiDB-lite"/>
    </source>
</evidence>
<evidence type="ECO:0000256" key="4">
    <source>
        <dbReference type="PIRSR" id="PIRSR601019-1"/>
    </source>
</evidence>
<feature type="region of interest" description="Disordered" evidence="5">
    <location>
        <begin position="540"/>
        <end position="559"/>
    </location>
</feature>
<dbReference type="EMBL" id="JBAMMX010000020">
    <property type="protein sequence ID" value="KAK6921390.1"/>
    <property type="molecule type" value="Genomic_DNA"/>
</dbReference>
<evidence type="ECO:0000256" key="1">
    <source>
        <dbReference type="ARBA" id="ARBA00022741"/>
    </source>
</evidence>
<feature type="compositionally biased region" description="Low complexity" evidence="5">
    <location>
        <begin position="129"/>
        <end position="139"/>
    </location>
</feature>